<dbReference type="EMBL" id="CH476733">
    <property type="protein sequence ID" value="EIE78243.1"/>
    <property type="molecule type" value="Genomic_DNA"/>
</dbReference>
<accession>I1BPW3</accession>
<dbReference type="VEuPathDB" id="FungiDB:RO3G_02947"/>
<name>I1BPW3_RHIO9</name>
<gene>
    <name evidence="1" type="ORF">RO3G_02947</name>
</gene>
<keyword evidence="2" id="KW-1185">Reference proteome</keyword>
<evidence type="ECO:0000313" key="2">
    <source>
        <dbReference type="Proteomes" id="UP000009138"/>
    </source>
</evidence>
<organism evidence="1 2">
    <name type="scientific">Rhizopus delemar (strain RA 99-880 / ATCC MYA-4621 / FGSC 9543 / NRRL 43880)</name>
    <name type="common">Mucormycosis agent</name>
    <name type="synonym">Rhizopus arrhizus var. delemar</name>
    <dbReference type="NCBI Taxonomy" id="246409"/>
    <lineage>
        <taxon>Eukaryota</taxon>
        <taxon>Fungi</taxon>
        <taxon>Fungi incertae sedis</taxon>
        <taxon>Mucoromycota</taxon>
        <taxon>Mucoromycotina</taxon>
        <taxon>Mucoromycetes</taxon>
        <taxon>Mucorales</taxon>
        <taxon>Mucorineae</taxon>
        <taxon>Rhizopodaceae</taxon>
        <taxon>Rhizopus</taxon>
    </lineage>
</organism>
<evidence type="ECO:0000313" key="1">
    <source>
        <dbReference type="EMBL" id="EIE78243.1"/>
    </source>
</evidence>
<dbReference type="AlphaFoldDB" id="I1BPW3"/>
<proteinExistence type="predicted"/>
<reference evidence="1 2" key="1">
    <citation type="journal article" date="2009" name="PLoS Genet.">
        <title>Genomic analysis of the basal lineage fungus Rhizopus oryzae reveals a whole-genome duplication.</title>
        <authorList>
            <person name="Ma L.-J."/>
            <person name="Ibrahim A.S."/>
            <person name="Skory C."/>
            <person name="Grabherr M.G."/>
            <person name="Burger G."/>
            <person name="Butler M."/>
            <person name="Elias M."/>
            <person name="Idnurm A."/>
            <person name="Lang B.F."/>
            <person name="Sone T."/>
            <person name="Abe A."/>
            <person name="Calvo S.E."/>
            <person name="Corrochano L.M."/>
            <person name="Engels R."/>
            <person name="Fu J."/>
            <person name="Hansberg W."/>
            <person name="Kim J.-M."/>
            <person name="Kodira C.D."/>
            <person name="Koehrsen M.J."/>
            <person name="Liu B."/>
            <person name="Miranda-Saavedra D."/>
            <person name="O'Leary S."/>
            <person name="Ortiz-Castellanos L."/>
            <person name="Poulter R."/>
            <person name="Rodriguez-Romero J."/>
            <person name="Ruiz-Herrera J."/>
            <person name="Shen Y.-Q."/>
            <person name="Zeng Q."/>
            <person name="Galagan J."/>
            <person name="Birren B.W."/>
            <person name="Cuomo C.A."/>
            <person name="Wickes B.L."/>
        </authorList>
    </citation>
    <scope>NUCLEOTIDE SEQUENCE [LARGE SCALE GENOMIC DNA]</scope>
    <source>
        <strain evidence="2">RA 99-880 / ATCC MYA-4621 / FGSC 9543 / NRRL 43880</strain>
    </source>
</reference>
<sequence length="52" mass="5808">MLETIYLMKLKALGFQREFASLMILDDVMATAGIPQAEREVEGYILMSNPAS</sequence>
<dbReference type="GeneID" id="93609919"/>
<dbReference type="Proteomes" id="UP000009138">
    <property type="component" value="Unassembled WGS sequence"/>
</dbReference>
<protein>
    <submittedName>
        <fullName evidence="1">Uncharacterized protein</fullName>
    </submittedName>
</protein>
<dbReference type="RefSeq" id="XP_067513639.1">
    <property type="nucleotide sequence ID" value="XM_067657538.1"/>
</dbReference>
<dbReference type="InParanoid" id="I1BPW3"/>